<comment type="caution">
    <text evidence="1">The sequence shown here is derived from an EMBL/GenBank/DDBJ whole genome shotgun (WGS) entry which is preliminary data.</text>
</comment>
<name>A0A916FAE1_9PROT</name>
<dbReference type="EMBL" id="CAJNBL010000005">
    <property type="protein sequence ID" value="CAE6696343.1"/>
    <property type="molecule type" value="Genomic_DNA"/>
</dbReference>
<dbReference type="Proteomes" id="UP000675882">
    <property type="component" value="Unassembled WGS sequence"/>
</dbReference>
<dbReference type="AlphaFoldDB" id="A0A916FAE1"/>
<evidence type="ECO:0000313" key="1">
    <source>
        <dbReference type="EMBL" id="CAE6696343.1"/>
    </source>
</evidence>
<protein>
    <submittedName>
        <fullName evidence="1">Uncharacterized protein</fullName>
    </submittedName>
</protein>
<accession>A0A916FAE1</accession>
<keyword evidence="2" id="KW-1185">Reference proteome</keyword>
<proteinExistence type="predicted"/>
<reference evidence="1" key="1">
    <citation type="submission" date="2021-02" db="EMBL/GenBank/DDBJ databases">
        <authorList>
            <person name="Han P."/>
        </authorList>
    </citation>
    <scope>NUCLEOTIDE SEQUENCE</scope>
    <source>
        <strain evidence="1">Candidatus Nitrotoga sp. ZN8</strain>
    </source>
</reference>
<organism evidence="1 2">
    <name type="scientific">Candidatus Nitrotoga fabula</name>
    <dbReference type="NCBI Taxonomy" id="2182327"/>
    <lineage>
        <taxon>Bacteria</taxon>
        <taxon>Pseudomonadati</taxon>
        <taxon>Pseudomonadota</taxon>
        <taxon>Betaproteobacteria</taxon>
        <taxon>Nitrosomonadales</taxon>
        <taxon>Gallionellaceae</taxon>
        <taxon>Candidatus Nitrotoga</taxon>
    </lineage>
</organism>
<evidence type="ECO:0000313" key="2">
    <source>
        <dbReference type="Proteomes" id="UP000675882"/>
    </source>
</evidence>
<gene>
    <name evidence="1" type="ORF">NTGZN8_130231</name>
</gene>
<sequence length="48" mass="5830">MQLVAERPELKKARPSRVKINRYRAAQERKPKEFKGRLSRELCRRGYE</sequence>